<accession>A0AAU1ULC4</accession>
<dbReference type="NCBIfam" id="TIGR03083">
    <property type="entry name" value="maleylpyruvate isomerase family mycothiol-dependent enzyme"/>
    <property type="match status" value="1"/>
</dbReference>
<dbReference type="InterPro" id="IPR017520">
    <property type="entry name" value="CHP03086"/>
</dbReference>
<dbReference type="NCBIfam" id="TIGR03086">
    <property type="entry name" value="TIGR03086 family metal-binding protein"/>
    <property type="match status" value="1"/>
</dbReference>
<feature type="domain" description="Mycothiol-dependent maleylpyruvate isomerase metal-binding" evidence="1">
    <location>
        <begin position="17"/>
        <end position="129"/>
    </location>
</feature>
<dbReference type="AlphaFoldDB" id="A0AAU1ULC4"/>
<proteinExistence type="predicted"/>
<sequence>MVSLVKQNSGGKFVFDLRPACQRMIDVVAGITDGQLAGGTPCDDFTVAGLLAHVDAAAVRLAAVTRGEAAEPQGVSPRELIGHHVRALATAWQEPSAWQGSTDLGLELANEVWGRIALTEMVVHGWDLATATGQPFDVPEPTLRGCLEYLTEFLPKLPAPARSPWGTAVPVSPDAPLLDRVIGMAGRKP</sequence>
<dbReference type="SUPFAM" id="SSF109854">
    <property type="entry name" value="DinB/YfiT-like putative metalloenzymes"/>
    <property type="match status" value="1"/>
</dbReference>
<protein>
    <submittedName>
        <fullName evidence="2">TIGR03086 family metal-binding protein</fullName>
    </submittedName>
</protein>
<dbReference type="Gene3D" id="1.20.120.450">
    <property type="entry name" value="dinb family like domain"/>
    <property type="match status" value="1"/>
</dbReference>
<dbReference type="InterPro" id="IPR017517">
    <property type="entry name" value="Maleyloyr_isom"/>
</dbReference>
<organism evidence="2">
    <name type="scientific">Streptomyces sp. NBC_00119</name>
    <dbReference type="NCBI Taxonomy" id="2975659"/>
    <lineage>
        <taxon>Bacteria</taxon>
        <taxon>Bacillati</taxon>
        <taxon>Actinomycetota</taxon>
        <taxon>Actinomycetes</taxon>
        <taxon>Kitasatosporales</taxon>
        <taxon>Streptomycetaceae</taxon>
        <taxon>Streptomyces</taxon>
    </lineage>
</organism>
<gene>
    <name evidence="2" type="ORF">OHU69_47825</name>
</gene>
<dbReference type="GO" id="GO:0046872">
    <property type="term" value="F:metal ion binding"/>
    <property type="evidence" value="ECO:0007669"/>
    <property type="project" value="InterPro"/>
</dbReference>
<evidence type="ECO:0000313" key="2">
    <source>
        <dbReference type="EMBL" id="WTS18043.1"/>
    </source>
</evidence>
<name>A0AAU1ULC4_9ACTN</name>
<evidence type="ECO:0000259" key="1">
    <source>
        <dbReference type="Pfam" id="PF11716"/>
    </source>
</evidence>
<reference evidence="2" key="1">
    <citation type="submission" date="2022-10" db="EMBL/GenBank/DDBJ databases">
        <title>The complete genomes of actinobacterial strains from the NBC collection.</title>
        <authorList>
            <person name="Joergensen T.S."/>
            <person name="Alvarez Arevalo M."/>
            <person name="Sterndorff E.B."/>
            <person name="Faurdal D."/>
            <person name="Vuksanovic O."/>
            <person name="Mourched A.-S."/>
            <person name="Charusanti P."/>
            <person name="Shaw S."/>
            <person name="Blin K."/>
            <person name="Weber T."/>
        </authorList>
    </citation>
    <scope>NUCLEOTIDE SEQUENCE</scope>
    <source>
        <strain evidence="2">NBC_00119</strain>
    </source>
</reference>
<dbReference type="InterPro" id="IPR034660">
    <property type="entry name" value="DinB/YfiT-like"/>
</dbReference>
<dbReference type="EMBL" id="CP108195">
    <property type="protein sequence ID" value="WTS18043.1"/>
    <property type="molecule type" value="Genomic_DNA"/>
</dbReference>
<dbReference type="InterPro" id="IPR024344">
    <property type="entry name" value="MDMPI_metal-binding"/>
</dbReference>
<dbReference type="Pfam" id="PF11716">
    <property type="entry name" value="MDMPI_N"/>
    <property type="match status" value="1"/>
</dbReference>